<dbReference type="InterPro" id="IPR014710">
    <property type="entry name" value="RmlC-like_jellyroll"/>
</dbReference>
<feature type="chain" id="PRO_5047301873" evidence="1">
    <location>
        <begin position="24"/>
        <end position="163"/>
    </location>
</feature>
<dbReference type="InterPro" id="IPR025979">
    <property type="entry name" value="ChrR-like_cupin_dom"/>
</dbReference>
<dbReference type="CDD" id="cd06989">
    <property type="entry name" value="cupin_DRT102"/>
    <property type="match status" value="1"/>
</dbReference>
<name>A0ABV4U2N9_9BACT</name>
<gene>
    <name evidence="3" type="ORF">ACERK3_03965</name>
</gene>
<accession>A0ABV4U2N9</accession>
<organism evidence="3 4">
    <name type="scientific">Natronomicrosphaera hydrolytica</name>
    <dbReference type="NCBI Taxonomy" id="3242702"/>
    <lineage>
        <taxon>Bacteria</taxon>
        <taxon>Pseudomonadati</taxon>
        <taxon>Planctomycetota</taxon>
        <taxon>Phycisphaerae</taxon>
        <taxon>Phycisphaerales</taxon>
        <taxon>Phycisphaeraceae</taxon>
        <taxon>Natronomicrosphaera</taxon>
    </lineage>
</organism>
<protein>
    <submittedName>
        <fullName evidence="3">Cupin domain-containing protein</fullName>
    </submittedName>
</protein>
<evidence type="ECO:0000313" key="4">
    <source>
        <dbReference type="Proteomes" id="UP001575105"/>
    </source>
</evidence>
<dbReference type="InterPro" id="IPR011051">
    <property type="entry name" value="RmlC_Cupin_sf"/>
</dbReference>
<dbReference type="EMBL" id="JBGUBD010000002">
    <property type="protein sequence ID" value="MFA9477445.1"/>
    <property type="molecule type" value="Genomic_DNA"/>
</dbReference>
<evidence type="ECO:0000256" key="1">
    <source>
        <dbReference type="SAM" id="SignalP"/>
    </source>
</evidence>
<feature type="signal peptide" evidence="1">
    <location>
        <begin position="1"/>
        <end position="23"/>
    </location>
</feature>
<dbReference type="Proteomes" id="UP001575105">
    <property type="component" value="Unassembled WGS sequence"/>
</dbReference>
<keyword evidence="1" id="KW-0732">Signal</keyword>
<sequence>MSRLILTSVLAGGLLLTGCQANAPMTPTTLGPDHHILHLADDIAWQDGPASLEDGAEFAVLEGDPSQPGLFTMRLRLPDGFHIAPHTHPGYERVTVLSGTFLLGHGSEADRDAANVMEAGSYTTMPPGMEHYAYTEGETVIQLTSMGPWEIDYLDPADDPRRR</sequence>
<feature type="domain" description="ChrR-like cupin" evidence="2">
    <location>
        <begin position="38"/>
        <end position="148"/>
    </location>
</feature>
<evidence type="ECO:0000313" key="3">
    <source>
        <dbReference type="EMBL" id="MFA9477445.1"/>
    </source>
</evidence>
<proteinExistence type="predicted"/>
<dbReference type="Gene3D" id="2.60.120.10">
    <property type="entry name" value="Jelly Rolls"/>
    <property type="match status" value="1"/>
</dbReference>
<keyword evidence="4" id="KW-1185">Reference proteome</keyword>
<dbReference type="PROSITE" id="PS51257">
    <property type="entry name" value="PROKAR_LIPOPROTEIN"/>
    <property type="match status" value="1"/>
</dbReference>
<dbReference type="RefSeq" id="WP_425344369.1">
    <property type="nucleotide sequence ID" value="NZ_JBGUBD010000002.1"/>
</dbReference>
<evidence type="ECO:0000259" key="2">
    <source>
        <dbReference type="Pfam" id="PF12973"/>
    </source>
</evidence>
<dbReference type="SUPFAM" id="SSF51182">
    <property type="entry name" value="RmlC-like cupins"/>
    <property type="match status" value="1"/>
</dbReference>
<dbReference type="Pfam" id="PF12973">
    <property type="entry name" value="Cupin_7"/>
    <property type="match status" value="1"/>
</dbReference>
<reference evidence="3 4" key="1">
    <citation type="submission" date="2024-08" db="EMBL/GenBank/DDBJ databases">
        <title>Whole-genome sequencing of halo(alkali)philic microorganisms from hypersaline lakes.</title>
        <authorList>
            <person name="Sorokin D.Y."/>
            <person name="Merkel A.Y."/>
            <person name="Messina E."/>
            <person name="Yakimov M."/>
        </authorList>
    </citation>
    <scope>NUCLEOTIDE SEQUENCE [LARGE SCALE GENOMIC DNA]</scope>
    <source>
        <strain evidence="3 4">AB-hyl4</strain>
    </source>
</reference>
<comment type="caution">
    <text evidence="3">The sequence shown here is derived from an EMBL/GenBank/DDBJ whole genome shotgun (WGS) entry which is preliminary data.</text>
</comment>